<accession>A0A2Z6NGB6</accession>
<evidence type="ECO:0000313" key="3">
    <source>
        <dbReference type="Proteomes" id="UP000242715"/>
    </source>
</evidence>
<keyword evidence="3" id="KW-1185">Reference proteome</keyword>
<dbReference type="Proteomes" id="UP000242715">
    <property type="component" value="Unassembled WGS sequence"/>
</dbReference>
<protein>
    <recommendedName>
        <fullName evidence="4">Transmembrane protein</fullName>
    </recommendedName>
</protein>
<keyword evidence="1" id="KW-0812">Transmembrane</keyword>
<keyword evidence="1" id="KW-0472">Membrane</keyword>
<reference evidence="3" key="1">
    <citation type="journal article" date="2017" name="Front. Plant Sci.">
        <title>Climate Clever Clovers: New Paradigm to Reduce the Environmental Footprint of Ruminants by Breeding Low Methanogenic Forages Utilizing Haplotype Variation.</title>
        <authorList>
            <person name="Kaur P."/>
            <person name="Appels R."/>
            <person name="Bayer P.E."/>
            <person name="Keeble-Gagnere G."/>
            <person name="Wang J."/>
            <person name="Hirakawa H."/>
            <person name="Shirasawa K."/>
            <person name="Vercoe P."/>
            <person name="Stefanova K."/>
            <person name="Durmic Z."/>
            <person name="Nichols P."/>
            <person name="Revell C."/>
            <person name="Isobe S.N."/>
            <person name="Edwards D."/>
            <person name="Erskine W."/>
        </authorList>
    </citation>
    <scope>NUCLEOTIDE SEQUENCE [LARGE SCALE GENOMIC DNA]</scope>
    <source>
        <strain evidence="3">cv. Daliak</strain>
    </source>
</reference>
<keyword evidence="1" id="KW-1133">Transmembrane helix</keyword>
<evidence type="ECO:0008006" key="4">
    <source>
        <dbReference type="Google" id="ProtNLM"/>
    </source>
</evidence>
<evidence type="ECO:0000256" key="1">
    <source>
        <dbReference type="SAM" id="Phobius"/>
    </source>
</evidence>
<organism evidence="2 3">
    <name type="scientific">Trifolium subterraneum</name>
    <name type="common">Subterranean clover</name>
    <dbReference type="NCBI Taxonomy" id="3900"/>
    <lineage>
        <taxon>Eukaryota</taxon>
        <taxon>Viridiplantae</taxon>
        <taxon>Streptophyta</taxon>
        <taxon>Embryophyta</taxon>
        <taxon>Tracheophyta</taxon>
        <taxon>Spermatophyta</taxon>
        <taxon>Magnoliopsida</taxon>
        <taxon>eudicotyledons</taxon>
        <taxon>Gunneridae</taxon>
        <taxon>Pentapetalae</taxon>
        <taxon>rosids</taxon>
        <taxon>fabids</taxon>
        <taxon>Fabales</taxon>
        <taxon>Fabaceae</taxon>
        <taxon>Papilionoideae</taxon>
        <taxon>50 kb inversion clade</taxon>
        <taxon>NPAAA clade</taxon>
        <taxon>Hologalegina</taxon>
        <taxon>IRL clade</taxon>
        <taxon>Trifolieae</taxon>
        <taxon>Trifolium</taxon>
    </lineage>
</organism>
<evidence type="ECO:0000313" key="2">
    <source>
        <dbReference type="EMBL" id="GAU35732.1"/>
    </source>
</evidence>
<proteinExistence type="predicted"/>
<name>A0A2Z6NGB6_TRISU</name>
<sequence>MRSILSLSNVERIISIDLFGVIIITAVVIGRREIVVVVILIRGDSNGVVAVGGSHGWKFE</sequence>
<dbReference type="AlphaFoldDB" id="A0A2Z6NGB6"/>
<dbReference type="EMBL" id="DF973601">
    <property type="protein sequence ID" value="GAU35732.1"/>
    <property type="molecule type" value="Genomic_DNA"/>
</dbReference>
<gene>
    <name evidence="2" type="ORF">TSUD_259070</name>
</gene>
<feature type="transmembrane region" description="Helical" evidence="1">
    <location>
        <begin position="12"/>
        <end position="30"/>
    </location>
</feature>